<protein>
    <submittedName>
        <fullName evidence="1">Uncharacterized protein</fullName>
    </submittedName>
</protein>
<proteinExistence type="predicted"/>
<dbReference type="Proteomes" id="UP000683925">
    <property type="component" value="Unassembled WGS sequence"/>
</dbReference>
<reference evidence="1" key="1">
    <citation type="submission" date="2021-01" db="EMBL/GenBank/DDBJ databases">
        <authorList>
            <consortium name="Genoscope - CEA"/>
            <person name="William W."/>
        </authorList>
    </citation>
    <scope>NUCLEOTIDE SEQUENCE</scope>
</reference>
<sequence length="110" mass="13337">MSKTKEDYLNQLKGLQQVQAIKQELKHKYLQICSKNYNDRELIIDCMYNNLKNEERQLNDFVLKIDAHAKFYEGTKESLNKEEQQAQLLFTKKLVNEWMEWNERSVQKQH</sequence>
<evidence type="ECO:0000313" key="2">
    <source>
        <dbReference type="Proteomes" id="UP000683925"/>
    </source>
</evidence>
<dbReference type="EMBL" id="CAJJDP010000135">
    <property type="protein sequence ID" value="CAD8204938.1"/>
    <property type="molecule type" value="Genomic_DNA"/>
</dbReference>
<comment type="caution">
    <text evidence="1">The sequence shown here is derived from an EMBL/GenBank/DDBJ whole genome shotgun (WGS) entry which is preliminary data.</text>
</comment>
<accession>A0A8S1XWR6</accession>
<dbReference type="AlphaFoldDB" id="A0A8S1XWR6"/>
<dbReference type="OMA" id="VNEWMEW"/>
<gene>
    <name evidence="1" type="ORF">POCTA_138.1.T1340050</name>
</gene>
<evidence type="ECO:0000313" key="1">
    <source>
        <dbReference type="EMBL" id="CAD8204938.1"/>
    </source>
</evidence>
<dbReference type="OrthoDB" id="297466at2759"/>
<organism evidence="1 2">
    <name type="scientific">Paramecium octaurelia</name>
    <dbReference type="NCBI Taxonomy" id="43137"/>
    <lineage>
        <taxon>Eukaryota</taxon>
        <taxon>Sar</taxon>
        <taxon>Alveolata</taxon>
        <taxon>Ciliophora</taxon>
        <taxon>Intramacronucleata</taxon>
        <taxon>Oligohymenophorea</taxon>
        <taxon>Peniculida</taxon>
        <taxon>Parameciidae</taxon>
        <taxon>Paramecium</taxon>
    </lineage>
</organism>
<name>A0A8S1XWR6_PAROT</name>
<keyword evidence="2" id="KW-1185">Reference proteome</keyword>